<comment type="similarity">
    <text evidence="2 13">Belongs to the DNA polymerase type-C family. DnaE2 subfamily.</text>
</comment>
<dbReference type="GO" id="GO:0009432">
    <property type="term" value="P:SOS response"/>
    <property type="evidence" value="ECO:0007669"/>
    <property type="project" value="UniProtKB-ARBA"/>
</dbReference>
<dbReference type="InterPro" id="IPR023073">
    <property type="entry name" value="DnaE2"/>
</dbReference>
<evidence type="ECO:0000256" key="6">
    <source>
        <dbReference type="ARBA" id="ARBA00022679"/>
    </source>
</evidence>
<dbReference type="InterPro" id="IPR004013">
    <property type="entry name" value="PHP_dom"/>
</dbReference>
<evidence type="ECO:0000256" key="5">
    <source>
        <dbReference type="ARBA" id="ARBA00022490"/>
    </source>
</evidence>
<evidence type="ECO:0000256" key="8">
    <source>
        <dbReference type="ARBA" id="ARBA00022705"/>
    </source>
</evidence>
<keyword evidence="6 13" id="KW-0808">Transferase</keyword>
<dbReference type="CDD" id="cd07434">
    <property type="entry name" value="PHP_PolIIIA_DnaE2"/>
    <property type="match status" value="1"/>
</dbReference>
<dbReference type="NCBIfam" id="NF004225">
    <property type="entry name" value="PRK05672.1"/>
    <property type="match status" value="1"/>
</dbReference>
<dbReference type="SMART" id="SM00481">
    <property type="entry name" value="POLIIIAc"/>
    <property type="match status" value="1"/>
</dbReference>
<dbReference type="PANTHER" id="PTHR32294">
    <property type="entry name" value="DNA POLYMERASE III SUBUNIT ALPHA"/>
    <property type="match status" value="1"/>
</dbReference>
<dbReference type="InterPro" id="IPR003141">
    <property type="entry name" value="Pol/His_phosphatase_N"/>
</dbReference>
<sequence length="1041" mass="117430">MVRMKPLPAYAELHCLSNFSFQRGASDARELFERAKQQGYAALAITDECSMAGIVRALEAAEATDLKLVVGSELRIEGGPRLVLLAETLAGYQRLCQLITLARRRTDKGAYRALREDFDGDNDGLLALWIPGDRPDTHEGEWTKARFPQRTWVAVELHRGPDDAGRLRSLLELAERLGLPAVASGDVHMHVRGRRMLQDTMTAIRLRTPLAEAGHALFPNGERHLRTRQALSAIYPEALLAESVRIARRCNFDLRRDIRYQYPHELVPAGHTPRSWLRRLTADGIRARWKKNRSGRKERSEAIRLIRKELRIISRKRYESFFLTVHDIVRFARSQSILCQGRGSAANSAVCYALGITELQPGSGETQLLFERFVSEERDEPPDIDVDFEHERREEVMQYVFNRYGRERAALTAVAIRYRGRSAVRDVAKALGLPSDQVEELAKTMDRWGEELPPEDFLREHGFDPESPVMRRVLAITGQLLGFPRHLSQHPGGFVISERPLSTIGPVENAAMDNRTVLQWDKDDLDVLGLLKVDCLALGMLTCIRKTFDLLRDSGRRDLDLDRIPHEDQETYAMIQAADTVGVFQIESRAQMAMLPRLKPAKFYDLVIQVAIVRPGPIQGDMVHPYLRRRNGEEPVTYPSEQLRHIFERTLGVPLFQEQVMQLAVDAADYTPGEADQLRRSMAAWKRYGDMHGHRTKIIGGMLKNGYALEFAERIFEQIKGFGSYGFPESHAASFALLAYASSWLKQHEPAAFAAALINSQPMGFYSPSQIVQDARRHGIAVRPVDVRYSNWDCTLELQSSRVDAQPAMRLGLRMVNGFREDAALRIEAARARQAFRDVTDLCLRADLDQRLRGVLADAAALRGLAGHRHKARWAAAGVEAQMPLLDPLGAIAEPAIFLPLPSAADDVHADYAMTGLTLGRHPLSLLRAQLRARRFKRSSELRDMKHGQRVSFAGLVTMRQRPQTASGVTFITLEDEDGLVNAVVWQHVAERQRREFLESRLMAIDGRIEHADGVRHLIAARLHDLTSLLSGLSTSSRDFH</sequence>
<evidence type="ECO:0000256" key="9">
    <source>
        <dbReference type="ARBA" id="ARBA00022763"/>
    </source>
</evidence>
<reference evidence="15 16" key="1">
    <citation type="submission" date="2020-08" db="EMBL/GenBank/DDBJ databases">
        <title>Lysobacter sp. II4 sp. nov., isolated from soil.</title>
        <authorList>
            <person name="Woo C.Y."/>
            <person name="Kim J."/>
        </authorList>
    </citation>
    <scope>NUCLEOTIDE SEQUENCE [LARGE SCALE GENOMIC DNA]</scope>
    <source>
        <strain evidence="15 16">II4</strain>
    </source>
</reference>
<dbReference type="SUPFAM" id="SSF89550">
    <property type="entry name" value="PHP domain-like"/>
    <property type="match status" value="1"/>
</dbReference>
<dbReference type="FunFam" id="1.10.150.870:FF:000002">
    <property type="entry name" value="Error-prone DNA polymerase"/>
    <property type="match status" value="1"/>
</dbReference>
<feature type="domain" description="Polymerase/histidinol phosphatase N-terminal" evidence="14">
    <location>
        <begin position="11"/>
        <end position="78"/>
    </location>
</feature>
<evidence type="ECO:0000256" key="4">
    <source>
        <dbReference type="ARBA" id="ARBA00017273"/>
    </source>
</evidence>
<dbReference type="Pfam" id="PF07733">
    <property type="entry name" value="DNA_pol3_alpha"/>
    <property type="match status" value="1"/>
</dbReference>
<dbReference type="EMBL" id="CP060820">
    <property type="protein sequence ID" value="QNP40676.1"/>
    <property type="molecule type" value="Genomic_DNA"/>
</dbReference>
<dbReference type="Pfam" id="PF02811">
    <property type="entry name" value="PHP"/>
    <property type="match status" value="1"/>
</dbReference>
<evidence type="ECO:0000256" key="13">
    <source>
        <dbReference type="HAMAP-Rule" id="MF_01902"/>
    </source>
</evidence>
<keyword evidence="5 13" id="KW-0963">Cytoplasm</keyword>
<evidence type="ECO:0000259" key="14">
    <source>
        <dbReference type="SMART" id="SM00481"/>
    </source>
</evidence>
<dbReference type="Gene3D" id="3.20.20.140">
    <property type="entry name" value="Metal-dependent hydrolases"/>
    <property type="match status" value="1"/>
</dbReference>
<keyword evidence="10 13" id="KW-0239">DNA-directed DNA polymerase</keyword>
<dbReference type="GO" id="GO:0006260">
    <property type="term" value="P:DNA replication"/>
    <property type="evidence" value="ECO:0007669"/>
    <property type="project" value="UniProtKB-KW"/>
</dbReference>
<evidence type="ECO:0000256" key="11">
    <source>
        <dbReference type="ARBA" id="ARBA00023204"/>
    </source>
</evidence>
<evidence type="ECO:0000313" key="16">
    <source>
        <dbReference type="Proteomes" id="UP000516018"/>
    </source>
</evidence>
<keyword evidence="7 13" id="KW-0548">Nucleotidyltransferase</keyword>
<comment type="catalytic activity">
    <reaction evidence="12 13">
        <text>DNA(n) + a 2'-deoxyribonucleoside 5'-triphosphate = DNA(n+1) + diphosphate</text>
        <dbReference type="Rhea" id="RHEA:22508"/>
        <dbReference type="Rhea" id="RHEA-COMP:17339"/>
        <dbReference type="Rhea" id="RHEA-COMP:17340"/>
        <dbReference type="ChEBI" id="CHEBI:33019"/>
        <dbReference type="ChEBI" id="CHEBI:61560"/>
        <dbReference type="ChEBI" id="CHEBI:173112"/>
        <dbReference type="EC" id="2.7.7.7"/>
    </reaction>
</comment>
<evidence type="ECO:0000256" key="3">
    <source>
        <dbReference type="ARBA" id="ARBA00012417"/>
    </source>
</evidence>
<comment type="subcellular location">
    <subcellularLocation>
        <location evidence="1 13">Cytoplasm</location>
    </subcellularLocation>
</comment>
<dbReference type="HAMAP" id="MF_01902">
    <property type="entry name" value="DNApol_error_prone"/>
    <property type="match status" value="1"/>
</dbReference>
<dbReference type="AlphaFoldDB" id="A0A7H0FXB0"/>
<dbReference type="GO" id="GO:0003676">
    <property type="term" value="F:nucleic acid binding"/>
    <property type="evidence" value="ECO:0007669"/>
    <property type="project" value="InterPro"/>
</dbReference>
<keyword evidence="8 13" id="KW-0235">DNA replication</keyword>
<evidence type="ECO:0000256" key="7">
    <source>
        <dbReference type="ARBA" id="ARBA00022695"/>
    </source>
</evidence>
<evidence type="ECO:0000313" key="15">
    <source>
        <dbReference type="EMBL" id="QNP40676.1"/>
    </source>
</evidence>
<dbReference type="GO" id="GO:0005737">
    <property type="term" value="C:cytoplasm"/>
    <property type="evidence" value="ECO:0007669"/>
    <property type="project" value="UniProtKB-SubCell"/>
</dbReference>
<dbReference type="InterPro" id="IPR004805">
    <property type="entry name" value="DnaE2/DnaE/PolC"/>
</dbReference>
<dbReference type="GO" id="GO:0008408">
    <property type="term" value="F:3'-5' exonuclease activity"/>
    <property type="evidence" value="ECO:0007669"/>
    <property type="project" value="InterPro"/>
</dbReference>
<dbReference type="InterPro" id="IPR029460">
    <property type="entry name" value="DNAPol_HHH"/>
</dbReference>
<dbReference type="InterPro" id="IPR004365">
    <property type="entry name" value="NA-bd_OB_tRNA"/>
</dbReference>
<dbReference type="InterPro" id="IPR040982">
    <property type="entry name" value="DNA_pol3_finger"/>
</dbReference>
<dbReference type="Pfam" id="PF17657">
    <property type="entry name" value="DNA_pol3_finger"/>
    <property type="match status" value="1"/>
</dbReference>
<comment type="function">
    <text evidence="13">DNA polymerase involved in damage-induced mutagenesis and translesion synthesis (TLS). It is not the major replicative DNA polymerase.</text>
</comment>
<gene>
    <name evidence="13" type="primary">dnaE2</name>
    <name evidence="15" type="ORF">H8B22_14655</name>
</gene>
<keyword evidence="9 13" id="KW-0227">DNA damage</keyword>
<name>A0A7H0FXB0_9GAMM</name>
<dbReference type="InterPro" id="IPR016195">
    <property type="entry name" value="Pol/histidinol_Pase-like"/>
</dbReference>
<dbReference type="GO" id="GO:0006281">
    <property type="term" value="P:DNA repair"/>
    <property type="evidence" value="ECO:0007669"/>
    <property type="project" value="UniProtKB-UniRule"/>
</dbReference>
<dbReference type="NCBIfam" id="TIGR00594">
    <property type="entry name" value="polc"/>
    <property type="match status" value="1"/>
</dbReference>
<keyword evidence="11 13" id="KW-0234">DNA repair</keyword>
<evidence type="ECO:0000256" key="10">
    <source>
        <dbReference type="ARBA" id="ARBA00022932"/>
    </source>
</evidence>
<dbReference type="Pfam" id="PF14579">
    <property type="entry name" value="HHH_6"/>
    <property type="match status" value="1"/>
</dbReference>
<accession>A0A7H0FXB0</accession>
<dbReference type="Pfam" id="PF01336">
    <property type="entry name" value="tRNA_anti-codon"/>
    <property type="match status" value="1"/>
</dbReference>
<organism evidence="15 16">
    <name type="scientific">Agrilutibacter terrestris</name>
    <dbReference type="NCBI Taxonomy" id="2865112"/>
    <lineage>
        <taxon>Bacteria</taxon>
        <taxon>Pseudomonadati</taxon>
        <taxon>Pseudomonadota</taxon>
        <taxon>Gammaproteobacteria</taxon>
        <taxon>Lysobacterales</taxon>
        <taxon>Lysobacteraceae</taxon>
        <taxon>Agrilutibacter</taxon>
    </lineage>
</organism>
<proteinExistence type="inferred from homology"/>
<dbReference type="PANTHER" id="PTHR32294:SF4">
    <property type="entry name" value="ERROR-PRONE DNA POLYMERASE"/>
    <property type="match status" value="1"/>
</dbReference>
<dbReference type="EC" id="2.7.7.7" evidence="3 13"/>
<evidence type="ECO:0000256" key="12">
    <source>
        <dbReference type="ARBA" id="ARBA00049244"/>
    </source>
</evidence>
<protein>
    <recommendedName>
        <fullName evidence="4 13">Error-prone DNA polymerase</fullName>
        <ecNumber evidence="3 13">2.7.7.7</ecNumber>
    </recommendedName>
</protein>
<dbReference type="KEGG" id="lsx:H8B22_14655"/>
<evidence type="ECO:0000256" key="1">
    <source>
        <dbReference type="ARBA" id="ARBA00004496"/>
    </source>
</evidence>
<keyword evidence="16" id="KW-1185">Reference proteome</keyword>
<dbReference type="Gene3D" id="1.10.150.870">
    <property type="match status" value="1"/>
</dbReference>
<dbReference type="CDD" id="cd04485">
    <property type="entry name" value="DnaE_OBF"/>
    <property type="match status" value="1"/>
</dbReference>
<dbReference type="InterPro" id="IPR011708">
    <property type="entry name" value="DNA_pol3_alpha_NTPase_dom"/>
</dbReference>
<dbReference type="Proteomes" id="UP000516018">
    <property type="component" value="Chromosome"/>
</dbReference>
<evidence type="ECO:0000256" key="2">
    <source>
        <dbReference type="ARBA" id="ARBA00007391"/>
    </source>
</evidence>
<dbReference type="GO" id="GO:0003887">
    <property type="term" value="F:DNA-directed DNA polymerase activity"/>
    <property type="evidence" value="ECO:0007669"/>
    <property type="project" value="UniProtKB-UniRule"/>
</dbReference>